<gene>
    <name evidence="6" type="ORF">LENED_011624</name>
</gene>
<dbReference type="PANTHER" id="PTHR23112:SF0">
    <property type="entry name" value="TRANSMEMBRANE PROTEIN 116"/>
    <property type="match status" value="1"/>
</dbReference>
<feature type="transmembrane region" description="Helical" evidence="5">
    <location>
        <begin position="90"/>
        <end position="114"/>
    </location>
</feature>
<name>A0A1Q3EQI6_LENED</name>
<dbReference type="Gene3D" id="1.20.1070.10">
    <property type="entry name" value="Rhodopsin 7-helix transmembrane proteins"/>
    <property type="match status" value="1"/>
</dbReference>
<reference evidence="6 7" key="2">
    <citation type="submission" date="2017-02" db="EMBL/GenBank/DDBJ databases">
        <title>A genome survey and senescence transcriptome analysis in Lentinula edodes.</title>
        <authorList>
            <person name="Sakamoto Y."/>
            <person name="Nakade K."/>
            <person name="Sato S."/>
            <person name="Yoshida Y."/>
            <person name="Miyazaki K."/>
            <person name="Natsume S."/>
            <person name="Konno N."/>
        </authorList>
    </citation>
    <scope>NUCLEOTIDE SEQUENCE [LARGE SCALE GENOMIC DNA]</scope>
    <source>
        <strain evidence="6 7">NBRC 111202</strain>
    </source>
</reference>
<comment type="subcellular location">
    <subcellularLocation>
        <location evidence="1">Membrane</location>
        <topology evidence="1">Multi-pass membrane protein</topology>
    </subcellularLocation>
</comment>
<comment type="caution">
    <text evidence="6">The sequence shown here is derived from an EMBL/GenBank/DDBJ whole genome shotgun (WGS) entry which is preliminary data.</text>
</comment>
<evidence type="ECO:0000256" key="1">
    <source>
        <dbReference type="ARBA" id="ARBA00004141"/>
    </source>
</evidence>
<evidence type="ECO:0008006" key="8">
    <source>
        <dbReference type="Google" id="ProtNLM"/>
    </source>
</evidence>
<protein>
    <recommendedName>
        <fullName evidence="8">G-protein coupled receptors family 2 profile 2 domain-containing protein</fullName>
    </recommendedName>
</protein>
<dbReference type="GO" id="GO:0005886">
    <property type="term" value="C:plasma membrane"/>
    <property type="evidence" value="ECO:0007669"/>
    <property type="project" value="TreeGrafter"/>
</dbReference>
<feature type="transmembrane region" description="Helical" evidence="5">
    <location>
        <begin position="57"/>
        <end position="78"/>
    </location>
</feature>
<feature type="transmembrane region" description="Helical" evidence="5">
    <location>
        <begin position="232"/>
        <end position="255"/>
    </location>
</feature>
<feature type="transmembrane region" description="Helical" evidence="5">
    <location>
        <begin position="275"/>
        <end position="296"/>
    </location>
</feature>
<feature type="transmembrane region" description="Helical" evidence="5">
    <location>
        <begin position="126"/>
        <end position="144"/>
    </location>
</feature>
<accession>A0A1Q3EQI6</accession>
<evidence type="ECO:0000256" key="5">
    <source>
        <dbReference type="SAM" id="Phobius"/>
    </source>
</evidence>
<dbReference type="Proteomes" id="UP000188533">
    <property type="component" value="Unassembled WGS sequence"/>
</dbReference>
<keyword evidence="3 5" id="KW-1133">Transmembrane helix</keyword>
<evidence type="ECO:0000256" key="2">
    <source>
        <dbReference type="ARBA" id="ARBA00022692"/>
    </source>
</evidence>
<proteinExistence type="predicted"/>
<evidence type="ECO:0000256" key="4">
    <source>
        <dbReference type="ARBA" id="ARBA00023136"/>
    </source>
</evidence>
<dbReference type="STRING" id="5353.A0A1Q3EQI6"/>
<organism evidence="6 7">
    <name type="scientific">Lentinula edodes</name>
    <name type="common">Shiitake mushroom</name>
    <name type="synonym">Lentinus edodes</name>
    <dbReference type="NCBI Taxonomy" id="5353"/>
    <lineage>
        <taxon>Eukaryota</taxon>
        <taxon>Fungi</taxon>
        <taxon>Dikarya</taxon>
        <taxon>Basidiomycota</taxon>
        <taxon>Agaricomycotina</taxon>
        <taxon>Agaricomycetes</taxon>
        <taxon>Agaricomycetidae</taxon>
        <taxon>Agaricales</taxon>
        <taxon>Marasmiineae</taxon>
        <taxon>Omphalotaceae</taxon>
        <taxon>Lentinula</taxon>
    </lineage>
</organism>
<evidence type="ECO:0000313" key="7">
    <source>
        <dbReference type="Proteomes" id="UP000188533"/>
    </source>
</evidence>
<dbReference type="PANTHER" id="PTHR23112">
    <property type="entry name" value="G PROTEIN-COUPLED RECEPTOR 157-RELATED"/>
    <property type="match status" value="1"/>
</dbReference>
<dbReference type="EMBL" id="BDGU01001087">
    <property type="protein sequence ID" value="GAW09469.1"/>
    <property type="molecule type" value="Genomic_DNA"/>
</dbReference>
<dbReference type="AlphaFoldDB" id="A0A1Q3EQI6"/>
<feature type="transmembrane region" description="Helical" evidence="5">
    <location>
        <begin position="20"/>
        <end position="45"/>
    </location>
</feature>
<sequence length="435" mass="48635">MPSTFVFTDEMALVSNQLWMFTSIIGASMCFFVLLLICIVTLHPVSRPHLNRVSFRILAFALAVNTVFGIVNAIGGSFTGPTWTCGFTIWILQVTLQLSSFLMFSIALNMQLVIVHGINGQRMEKFYMLGSIAISLGVTIPAYATKQYGWDPLVLDCWYANSQSKIGTQLFWTLLTVLGEMTSSIVVVTYMFKNRTPGGLNSSSTDQQQSSLAQNDQFLNYASRYKKVLARIALYPLASMIINLLSVMCVIHATVTGGEHSMNDYRILLLSDFLYGGRAVVYALLTTADPAFLAAWKALLGYERNRHSSTWSHSISNNDHHISNCRSQIPTHQSKQAIQVNFKTIHHDDTGLELDTFERDINGKVRKVSLHESVPHTSQHSAQEHTPELTSTEVKNIIRTPPFQSTGSPQCNGVYMNPRAKDDEHAQALEFRKQI</sequence>
<dbReference type="GO" id="GO:0004930">
    <property type="term" value="F:G protein-coupled receptor activity"/>
    <property type="evidence" value="ECO:0007669"/>
    <property type="project" value="TreeGrafter"/>
</dbReference>
<dbReference type="GO" id="GO:0007189">
    <property type="term" value="P:adenylate cyclase-activating G protein-coupled receptor signaling pathway"/>
    <property type="evidence" value="ECO:0007669"/>
    <property type="project" value="TreeGrafter"/>
</dbReference>
<evidence type="ECO:0000313" key="6">
    <source>
        <dbReference type="EMBL" id="GAW09469.1"/>
    </source>
</evidence>
<keyword evidence="2 5" id="KW-0812">Transmembrane</keyword>
<reference evidence="6 7" key="1">
    <citation type="submission" date="2016-08" db="EMBL/GenBank/DDBJ databases">
        <authorList>
            <consortium name="Lentinula edodes genome sequencing consortium"/>
            <person name="Sakamoto Y."/>
            <person name="Nakade K."/>
            <person name="Sato S."/>
            <person name="Yoshida Y."/>
            <person name="Miyazaki K."/>
            <person name="Natsume S."/>
            <person name="Konno N."/>
        </authorList>
    </citation>
    <scope>NUCLEOTIDE SEQUENCE [LARGE SCALE GENOMIC DNA]</scope>
    <source>
        <strain evidence="6 7">NBRC 111202</strain>
    </source>
</reference>
<feature type="transmembrane region" description="Helical" evidence="5">
    <location>
        <begin position="170"/>
        <end position="192"/>
    </location>
</feature>
<keyword evidence="4 5" id="KW-0472">Membrane</keyword>
<keyword evidence="7" id="KW-1185">Reference proteome</keyword>
<evidence type="ECO:0000256" key="3">
    <source>
        <dbReference type="ARBA" id="ARBA00022989"/>
    </source>
</evidence>